<dbReference type="GO" id="GO:0005886">
    <property type="term" value="C:plasma membrane"/>
    <property type="evidence" value="ECO:0007669"/>
    <property type="project" value="UniProtKB-SubCell"/>
</dbReference>
<dbReference type="InterPro" id="IPR004117">
    <property type="entry name" value="7tm6_olfct_rcpt"/>
</dbReference>
<evidence type="ECO:0000256" key="2">
    <source>
        <dbReference type="ARBA" id="ARBA00022475"/>
    </source>
</evidence>
<dbReference type="GO" id="GO:0007165">
    <property type="term" value="P:signal transduction"/>
    <property type="evidence" value="ECO:0007669"/>
    <property type="project" value="UniProtKB-KW"/>
</dbReference>
<dbReference type="AlphaFoldDB" id="A0AA38IUF8"/>
<protein>
    <submittedName>
        <fullName evidence="11">Uncharacterized protein</fullName>
    </submittedName>
</protein>
<name>A0AA38IUF8_9CUCU</name>
<keyword evidence="12" id="KW-1185">Reference proteome</keyword>
<sequence length="308" mass="35509">MLTIDWNFTIKRNIFILQLLGLWPQEDEVYKLNLYSIYAFVSIVVIMGGHNFFQTVNICFVYKDLEALATTIFITSTEVLVLVKVYFFTQNIGRLKKLLSSLKKDVFQPRNERQVEMIKPILNFWKNVHGSFMFIVVSTIIVQSINKNQLPFSAWYPYDYTISPLYELTYLYQVVGMWYIALSNVNIGTLFYALLTYVVVQCDILCDDCKNLTGPLISNQRIISCIKHHKEILSFSESVNDLFEMVILGQFVTSTIVIATTLFMLTLVDPLSKEGLITVLYAMAVITEIFIYCWFGNQVDLKVSSVLS</sequence>
<dbReference type="PANTHER" id="PTHR21137:SF35">
    <property type="entry name" value="ODORANT RECEPTOR 19A-RELATED"/>
    <property type="match status" value="1"/>
</dbReference>
<organism evidence="11 12">
    <name type="scientific">Zophobas morio</name>
    <dbReference type="NCBI Taxonomy" id="2755281"/>
    <lineage>
        <taxon>Eukaryota</taxon>
        <taxon>Metazoa</taxon>
        <taxon>Ecdysozoa</taxon>
        <taxon>Arthropoda</taxon>
        <taxon>Hexapoda</taxon>
        <taxon>Insecta</taxon>
        <taxon>Pterygota</taxon>
        <taxon>Neoptera</taxon>
        <taxon>Endopterygota</taxon>
        <taxon>Coleoptera</taxon>
        <taxon>Polyphaga</taxon>
        <taxon>Cucujiformia</taxon>
        <taxon>Tenebrionidae</taxon>
        <taxon>Zophobas</taxon>
    </lineage>
</organism>
<evidence type="ECO:0000256" key="3">
    <source>
        <dbReference type="ARBA" id="ARBA00022606"/>
    </source>
</evidence>
<evidence type="ECO:0000256" key="5">
    <source>
        <dbReference type="ARBA" id="ARBA00022725"/>
    </source>
</evidence>
<keyword evidence="4 10" id="KW-0812">Transmembrane</keyword>
<evidence type="ECO:0000256" key="10">
    <source>
        <dbReference type="SAM" id="Phobius"/>
    </source>
</evidence>
<evidence type="ECO:0000313" key="12">
    <source>
        <dbReference type="Proteomes" id="UP001168821"/>
    </source>
</evidence>
<keyword evidence="9" id="KW-0807">Transducer</keyword>
<feature type="transmembrane region" description="Helical" evidence="10">
    <location>
        <begin position="32"/>
        <end position="53"/>
    </location>
</feature>
<keyword evidence="2" id="KW-1003">Cell membrane</keyword>
<keyword evidence="5" id="KW-0552">Olfaction</keyword>
<evidence type="ECO:0000256" key="6">
    <source>
        <dbReference type="ARBA" id="ARBA00022989"/>
    </source>
</evidence>
<dbReference type="Proteomes" id="UP001168821">
    <property type="component" value="Unassembled WGS sequence"/>
</dbReference>
<comment type="subcellular location">
    <subcellularLocation>
        <location evidence="1">Cell membrane</location>
        <topology evidence="1">Multi-pass membrane protein</topology>
    </subcellularLocation>
</comment>
<feature type="transmembrane region" description="Helical" evidence="10">
    <location>
        <begin position="242"/>
        <end position="264"/>
    </location>
</feature>
<keyword evidence="3" id="KW-0716">Sensory transduction</keyword>
<keyword evidence="6 10" id="KW-1133">Transmembrane helix</keyword>
<evidence type="ECO:0000256" key="7">
    <source>
        <dbReference type="ARBA" id="ARBA00023136"/>
    </source>
</evidence>
<keyword evidence="7 10" id="KW-0472">Membrane</keyword>
<feature type="transmembrane region" description="Helical" evidence="10">
    <location>
        <begin position="276"/>
        <end position="295"/>
    </location>
</feature>
<feature type="transmembrane region" description="Helical" evidence="10">
    <location>
        <begin position="65"/>
        <end position="87"/>
    </location>
</feature>
<evidence type="ECO:0000256" key="8">
    <source>
        <dbReference type="ARBA" id="ARBA00023170"/>
    </source>
</evidence>
<dbReference type="EMBL" id="JALNTZ010000002">
    <property type="protein sequence ID" value="KAJ3663330.1"/>
    <property type="molecule type" value="Genomic_DNA"/>
</dbReference>
<evidence type="ECO:0000256" key="1">
    <source>
        <dbReference type="ARBA" id="ARBA00004651"/>
    </source>
</evidence>
<accession>A0AA38IUF8</accession>
<dbReference type="Pfam" id="PF02949">
    <property type="entry name" value="7tm_6"/>
    <property type="match status" value="1"/>
</dbReference>
<evidence type="ECO:0000313" key="11">
    <source>
        <dbReference type="EMBL" id="KAJ3663330.1"/>
    </source>
</evidence>
<dbReference type="PANTHER" id="PTHR21137">
    <property type="entry name" value="ODORANT RECEPTOR"/>
    <property type="match status" value="1"/>
</dbReference>
<comment type="caution">
    <text evidence="11">The sequence shown here is derived from an EMBL/GenBank/DDBJ whole genome shotgun (WGS) entry which is preliminary data.</text>
</comment>
<feature type="transmembrane region" description="Helical" evidence="10">
    <location>
        <begin position="127"/>
        <end position="145"/>
    </location>
</feature>
<feature type="transmembrane region" description="Helical" evidence="10">
    <location>
        <begin position="177"/>
        <end position="200"/>
    </location>
</feature>
<dbReference type="GO" id="GO:0004984">
    <property type="term" value="F:olfactory receptor activity"/>
    <property type="evidence" value="ECO:0007669"/>
    <property type="project" value="InterPro"/>
</dbReference>
<gene>
    <name evidence="11" type="ORF">Zmor_007621</name>
</gene>
<reference evidence="11" key="1">
    <citation type="journal article" date="2023" name="G3 (Bethesda)">
        <title>Whole genome assemblies of Zophobas morio and Tenebrio molitor.</title>
        <authorList>
            <person name="Kaur S."/>
            <person name="Stinson S.A."/>
            <person name="diCenzo G.C."/>
        </authorList>
    </citation>
    <scope>NUCLEOTIDE SEQUENCE</scope>
    <source>
        <strain evidence="11">QUZm001</strain>
    </source>
</reference>
<proteinExistence type="predicted"/>
<evidence type="ECO:0000256" key="9">
    <source>
        <dbReference type="ARBA" id="ARBA00023224"/>
    </source>
</evidence>
<evidence type="ECO:0000256" key="4">
    <source>
        <dbReference type="ARBA" id="ARBA00022692"/>
    </source>
</evidence>
<dbReference type="GO" id="GO:0005549">
    <property type="term" value="F:odorant binding"/>
    <property type="evidence" value="ECO:0007669"/>
    <property type="project" value="InterPro"/>
</dbReference>
<keyword evidence="8" id="KW-0675">Receptor</keyword>